<comment type="caution">
    <text evidence="6">The sequence shown here is derived from an EMBL/GenBank/DDBJ whole genome shotgun (WGS) entry which is preliminary data.</text>
</comment>
<gene>
    <name evidence="6" type="ORF">HYH03_010178</name>
</gene>
<evidence type="ECO:0000256" key="3">
    <source>
        <dbReference type="SAM" id="MobiDB-lite"/>
    </source>
</evidence>
<dbReference type="PANTHER" id="PTHR31906">
    <property type="entry name" value="PLASTID-LIPID-ASSOCIATED PROTEIN 4, CHLOROPLASTIC-RELATED"/>
    <property type="match status" value="1"/>
</dbReference>
<proteinExistence type="predicted"/>
<dbReference type="GO" id="GO:0009536">
    <property type="term" value="C:plastid"/>
    <property type="evidence" value="ECO:0007669"/>
    <property type="project" value="UniProtKB-SubCell"/>
</dbReference>
<feature type="region of interest" description="Disordered" evidence="3">
    <location>
        <begin position="1"/>
        <end position="21"/>
    </location>
</feature>
<evidence type="ECO:0000256" key="1">
    <source>
        <dbReference type="ARBA" id="ARBA00004474"/>
    </source>
</evidence>
<evidence type="ECO:0000313" key="7">
    <source>
        <dbReference type="Proteomes" id="UP000612055"/>
    </source>
</evidence>
<dbReference type="InterPro" id="IPR006843">
    <property type="entry name" value="PAP/fibrillin_dom"/>
</dbReference>
<organism evidence="6 7">
    <name type="scientific">Edaphochlamys debaryana</name>
    <dbReference type="NCBI Taxonomy" id="47281"/>
    <lineage>
        <taxon>Eukaryota</taxon>
        <taxon>Viridiplantae</taxon>
        <taxon>Chlorophyta</taxon>
        <taxon>core chlorophytes</taxon>
        <taxon>Chlorophyceae</taxon>
        <taxon>CS clade</taxon>
        <taxon>Chlamydomonadales</taxon>
        <taxon>Chlamydomonadales incertae sedis</taxon>
        <taxon>Edaphochlamys</taxon>
    </lineage>
</organism>
<comment type="subcellular location">
    <subcellularLocation>
        <location evidence="1">Plastid</location>
    </subcellularLocation>
</comment>
<keyword evidence="7" id="KW-1185">Reference proteome</keyword>
<dbReference type="Pfam" id="PF04755">
    <property type="entry name" value="PAP_fibrillin"/>
    <property type="match status" value="1"/>
</dbReference>
<feature type="region of interest" description="Disordered" evidence="3">
    <location>
        <begin position="335"/>
        <end position="356"/>
    </location>
</feature>
<feature type="compositionally biased region" description="Gly residues" evidence="3">
    <location>
        <begin position="419"/>
        <end position="431"/>
    </location>
</feature>
<accession>A0A835XUG7</accession>
<evidence type="ECO:0000313" key="6">
    <source>
        <dbReference type="EMBL" id="KAG2491387.1"/>
    </source>
</evidence>
<sequence length="439" mass="45883">MLHVTQNATALRSRSTRQALHRTPVHLRRADQLRCRTTNNGVTAESSKAAVTPPRTDATAIVDRILESIRDTDSGAAISPEKRAEVDELLEQLEQIGAAQQPRPLDNPLLWGNYNVAYTSSGKGQYGEPAGGRFRGRVGKALFRTAGLFQSVLQPDIATNKVEFKLFGFIPGFVGLRGKVLPEGDEGDTVQVLFEPPVLTIGEGLHLRIGRTSSVVLSTTYLDERVRLGKGSRGSLFVFTRGGAADAAGMDRVGLQTTSLTSAALFSAFFVSLFLGGAALWVSGMVALKAAALCLWLLGAAIGGVVRQGGLLMDRDDERMAEALAAELKRTRKREAEREAAGAGAGSSNGNGSGSGPAAPAVALKAAALCLWLLGAAIGGVVRQGGLLMDRDDERMAEALAAELKRTRKREAEREAAGAGAGSSNGNGSGSGPAAPAVA</sequence>
<feature type="transmembrane region" description="Helical" evidence="4">
    <location>
        <begin position="263"/>
        <end position="283"/>
    </location>
</feature>
<feature type="region of interest" description="Disordered" evidence="3">
    <location>
        <begin position="406"/>
        <end position="439"/>
    </location>
</feature>
<feature type="transmembrane region" description="Helical" evidence="4">
    <location>
        <begin position="290"/>
        <end position="310"/>
    </location>
</feature>
<dbReference type="Proteomes" id="UP000612055">
    <property type="component" value="Unassembled WGS sequence"/>
</dbReference>
<name>A0A835XUG7_9CHLO</name>
<dbReference type="InterPro" id="IPR039633">
    <property type="entry name" value="PAP"/>
</dbReference>
<keyword evidence="4" id="KW-0812">Transmembrane</keyword>
<evidence type="ECO:0000256" key="4">
    <source>
        <dbReference type="SAM" id="Phobius"/>
    </source>
</evidence>
<keyword evidence="4" id="KW-0472">Membrane</keyword>
<feature type="transmembrane region" description="Helical" evidence="4">
    <location>
        <begin position="362"/>
        <end position="382"/>
    </location>
</feature>
<keyword evidence="4" id="KW-1133">Transmembrane helix</keyword>
<evidence type="ECO:0000256" key="2">
    <source>
        <dbReference type="ARBA" id="ARBA00022640"/>
    </source>
</evidence>
<evidence type="ECO:0000259" key="5">
    <source>
        <dbReference type="Pfam" id="PF04755"/>
    </source>
</evidence>
<feature type="compositionally biased region" description="Polar residues" evidence="3">
    <location>
        <begin position="1"/>
        <end position="18"/>
    </location>
</feature>
<dbReference type="OrthoDB" id="45035at2759"/>
<dbReference type="AlphaFoldDB" id="A0A835XUG7"/>
<protein>
    <recommendedName>
        <fullName evidence="5">Plastid lipid-associated protein/fibrillin conserved domain-containing protein</fullName>
    </recommendedName>
</protein>
<feature type="domain" description="Plastid lipid-associated protein/fibrillin conserved" evidence="5">
    <location>
        <begin position="65"/>
        <end position="122"/>
    </location>
</feature>
<reference evidence="6" key="1">
    <citation type="journal article" date="2020" name="bioRxiv">
        <title>Comparative genomics of Chlamydomonas.</title>
        <authorList>
            <person name="Craig R.J."/>
            <person name="Hasan A.R."/>
            <person name="Ness R.W."/>
            <person name="Keightley P.D."/>
        </authorList>
    </citation>
    <scope>NUCLEOTIDE SEQUENCE</scope>
    <source>
        <strain evidence="6">CCAP 11/70</strain>
    </source>
</reference>
<feature type="compositionally biased region" description="Gly residues" evidence="3">
    <location>
        <begin position="343"/>
        <end position="355"/>
    </location>
</feature>
<dbReference type="EMBL" id="JAEHOE010000053">
    <property type="protein sequence ID" value="KAG2491387.1"/>
    <property type="molecule type" value="Genomic_DNA"/>
</dbReference>
<keyword evidence="2" id="KW-0934">Plastid</keyword>